<dbReference type="RefSeq" id="WP_078415351.1">
    <property type="nucleotide sequence ID" value="NZ_MCRK01000016.1"/>
</dbReference>
<evidence type="ECO:0008006" key="3">
    <source>
        <dbReference type="Google" id="ProtNLM"/>
    </source>
</evidence>
<dbReference type="InterPro" id="IPR007398">
    <property type="entry name" value="BioG"/>
</dbReference>
<evidence type="ECO:0000313" key="2">
    <source>
        <dbReference type="Proteomes" id="UP000189728"/>
    </source>
</evidence>
<reference evidence="1 2" key="1">
    <citation type="submission" date="2016-08" db="EMBL/GenBank/DDBJ databases">
        <title>Campylobacter species from sea mammals.</title>
        <authorList>
            <person name="Gilbert M.J."/>
            <person name="Byrne B.A."/>
            <person name="Zomer A.L."/>
            <person name="Wagenaar J.A."/>
        </authorList>
    </citation>
    <scope>NUCLEOTIDE SEQUENCE [LARGE SCALE GENOMIC DNA]</scope>
    <source>
        <strain evidence="1 2">1105248</strain>
    </source>
</reference>
<protein>
    <recommendedName>
        <fullName evidence="3">DUF452 domain protein</fullName>
    </recommendedName>
</protein>
<dbReference type="AlphaFoldDB" id="A0AAX0LB67"/>
<evidence type="ECO:0000313" key="1">
    <source>
        <dbReference type="EMBL" id="OPA80702.1"/>
    </source>
</evidence>
<dbReference type="Proteomes" id="UP000189728">
    <property type="component" value="Unassembled WGS sequence"/>
</dbReference>
<organism evidence="1 2">
    <name type="scientific">Campylobacter pinnipediorum subsp. pinnipediorum</name>
    <dbReference type="NCBI Taxonomy" id="1660067"/>
    <lineage>
        <taxon>Bacteria</taxon>
        <taxon>Pseudomonadati</taxon>
        <taxon>Campylobacterota</taxon>
        <taxon>Epsilonproteobacteria</taxon>
        <taxon>Campylobacterales</taxon>
        <taxon>Campylobacteraceae</taxon>
        <taxon>Campylobacter</taxon>
    </lineage>
</organism>
<dbReference type="Pfam" id="PF04301">
    <property type="entry name" value="BioG"/>
    <property type="match status" value="1"/>
</dbReference>
<name>A0AAX0LB67_9BACT</name>
<proteinExistence type="predicted"/>
<comment type="caution">
    <text evidence="1">The sequence shown here is derived from an EMBL/GenBank/DDBJ whole genome shotgun (WGS) entry which is preliminary data.</text>
</comment>
<gene>
    <name evidence="1" type="ORF">BFG04_08560</name>
</gene>
<accession>A0AAX0LB67</accession>
<sequence length="208" mass="24069">MKFKYLAQNNSENLLLFFTGFASEPSHFSHLKMSDEFDIVIIYEYESLNFSKDLLSKYTNIQIIAFSMGVGVASRIDFNLLLNNKQKLSFNLAIGGTPYGIDRVYGIHGAIFKRSIESFEPNEFIKNMGAKDLAIDTKRDYKKELKYLFDLCQNEPINTNWQKALAGASDKIFPPTAMQKFFKEKLSTIEAGHFVFNKFKSWDEFWIE</sequence>
<dbReference type="EMBL" id="MCRK01000016">
    <property type="protein sequence ID" value="OPA80702.1"/>
    <property type="molecule type" value="Genomic_DNA"/>
</dbReference>